<organism evidence="1">
    <name type="scientific">uncultured Desulfovibrio sp</name>
    <dbReference type="NCBI Taxonomy" id="167968"/>
    <lineage>
        <taxon>Bacteria</taxon>
        <taxon>Pseudomonadati</taxon>
        <taxon>Thermodesulfobacteriota</taxon>
        <taxon>Desulfovibrionia</taxon>
        <taxon>Desulfovibrionales</taxon>
        <taxon>Desulfovibrionaceae</taxon>
        <taxon>Desulfovibrio</taxon>
        <taxon>environmental samples</taxon>
    </lineage>
</organism>
<sequence>MSREPLLKVYGHVFPVTDAFYEDLARACAGALPDADDIPVLERDGDMARISFEGVYFPVDEVLEALARHLGPEHKGKLDVLDMEGWRLTRHVLAEGSIHSSSAPLNNVLDYSGH</sequence>
<evidence type="ECO:0000313" key="1">
    <source>
        <dbReference type="EMBL" id="SCM72948.1"/>
    </source>
</evidence>
<dbReference type="RefSeq" id="WP_179980446.1">
    <property type="nucleotide sequence ID" value="NZ_LT608333.1"/>
</dbReference>
<name>A0A212L5Z2_9BACT</name>
<protein>
    <submittedName>
        <fullName evidence="1">Uncharacterized protein</fullName>
    </submittedName>
</protein>
<dbReference type="EMBL" id="FMJC01000002">
    <property type="protein sequence ID" value="SCM72948.1"/>
    <property type="molecule type" value="Genomic_DNA"/>
</dbReference>
<accession>A0A212L5Z2</accession>
<proteinExistence type="predicted"/>
<reference evidence="1" key="1">
    <citation type="submission" date="2016-08" db="EMBL/GenBank/DDBJ databases">
        <authorList>
            <person name="Seilhamer J.J."/>
        </authorList>
    </citation>
    <scope>NUCLEOTIDE SEQUENCE</scope>
    <source>
        <strain evidence="1">86-1</strain>
    </source>
</reference>
<gene>
    <name evidence="1" type="ORF">KL86DES1_20937</name>
</gene>
<dbReference type="AlphaFoldDB" id="A0A212L5Z2"/>